<dbReference type="Pfam" id="PF16184">
    <property type="entry name" value="Cadherin_3"/>
    <property type="match status" value="8"/>
</dbReference>
<protein>
    <recommendedName>
        <fullName evidence="9">Calx-beta domain-containing protein</fullName>
    </recommendedName>
</protein>
<dbReference type="InterPro" id="IPR039005">
    <property type="entry name" value="CSPG_rpt"/>
</dbReference>
<name>A0A1D1W149_RAMVA</name>
<dbReference type="Pfam" id="PF03160">
    <property type="entry name" value="Calx-beta"/>
    <property type="match status" value="4"/>
</dbReference>
<evidence type="ECO:0000256" key="6">
    <source>
        <dbReference type="PROSITE-ProRule" id="PRU01201"/>
    </source>
</evidence>
<dbReference type="SMART" id="SM00237">
    <property type="entry name" value="Calx_beta"/>
    <property type="match status" value="5"/>
</dbReference>
<feature type="domain" description="Calx-beta" evidence="9">
    <location>
        <begin position="1559"/>
        <end position="1663"/>
    </location>
</feature>
<evidence type="ECO:0000256" key="5">
    <source>
        <dbReference type="ARBA" id="ARBA00023180"/>
    </source>
</evidence>
<dbReference type="STRING" id="947166.A0A1D1W149"/>
<keyword evidence="8" id="KW-0472">Membrane</keyword>
<keyword evidence="3" id="KW-0677">Repeat</keyword>
<dbReference type="SUPFAM" id="SSF141072">
    <property type="entry name" value="CalX-like"/>
    <property type="match status" value="5"/>
</dbReference>
<evidence type="ECO:0000256" key="7">
    <source>
        <dbReference type="SAM" id="MobiDB-lite"/>
    </source>
</evidence>
<feature type="repeat" description="CSPG" evidence="6">
    <location>
        <begin position="863"/>
        <end position="955"/>
    </location>
</feature>
<feature type="repeat" description="CSPG" evidence="6">
    <location>
        <begin position="262"/>
        <end position="359"/>
    </location>
</feature>
<dbReference type="OrthoDB" id="430044at2759"/>
<feature type="domain" description="Calx-beta" evidence="9">
    <location>
        <begin position="1324"/>
        <end position="1425"/>
    </location>
</feature>
<keyword evidence="4" id="KW-0106">Calcium</keyword>
<dbReference type="Proteomes" id="UP000186922">
    <property type="component" value="Unassembled WGS sequence"/>
</dbReference>
<keyword evidence="2" id="KW-0732">Signal</keyword>
<feature type="repeat" description="CSPG" evidence="6">
    <location>
        <begin position="974"/>
        <end position="1067"/>
    </location>
</feature>
<keyword evidence="8" id="KW-1133">Transmembrane helix</keyword>
<dbReference type="InterPro" id="IPR038081">
    <property type="entry name" value="CalX-like_sf"/>
</dbReference>
<feature type="transmembrane region" description="Helical" evidence="8">
    <location>
        <begin position="27"/>
        <end position="47"/>
    </location>
</feature>
<feature type="repeat" description="CSPG" evidence="6">
    <location>
        <begin position="1103"/>
        <end position="1202"/>
    </location>
</feature>
<feature type="domain" description="Calx-beta" evidence="9">
    <location>
        <begin position="1439"/>
        <end position="1546"/>
    </location>
</feature>
<feature type="region of interest" description="Disordered" evidence="7">
    <location>
        <begin position="2537"/>
        <end position="2573"/>
    </location>
</feature>
<sequence>MRKRRSDEEDMKPAYSTRQIVRSVRNFLSVDYLLHGVLFIALLPVFVKGDCIYNGQRIRNDTVWQPDDCTICVCPAHPMEQKVKCTPLGECIRPDLDYRTYSDMQADQAPFTFNFFPSNEAVPLATAVRETGITLTEGEKVTLSPSDFMLIGANLAERKITFKVTEALPAGQGNFEHVAYPGQQLKVFTLEDLIAKKVTYQAPTEKDLGLNLDTNGVVFSFSFSVIDAASGRGLSPNGYTPIRGDLPPDQKFYIRVLSGNNNPPSFAEKNVTVYVYQGSSVPIPPEFFKVSDPDSSPQDLRFRMTQGPVNGRLVNLIDGNQMEAVENIDEPHDKFVQSAFRYNHDGRNIEDDHIQITVSDGKHTDLLTITVHVIPVDSEAPTLDGGTMNMELPEGTTEPVTKQIISYKDNNSTEENVCFYIREIPEKGVLKQGDPREDIKKTLQPGHIFCQLDVNNGHITYTAPPEIGPRPIQEFLVFEVTDAKNNTLPNQRVTITVTPNNNLPPAVNVVEGLTVEEGGQERIPPSSIQITDPDTPVNVLTVIVDSPPEFGHITNARQPDVPVTSFSVPDFVTGNIIYHSRPKPGEEPKKDRFLFHVTDGENNSPVNTFNITILPKNDEPPVVNTEIMYVPQGECQDIRNSTLYVTDLDTNPPDLVFTLSRPPAHGEIRIRDDPSRKCNEGKRLEPGDTFTYLDVFKSLLSYVHDDTKTTEDNIDLRLTDGVHEVPATIEVKIEPAGNEGPRIEVNIGLQLPKGSAAPIDSTLLRATDVDSPIDQLKFTLTEDVDCGRLLLTIPSTGEVVELHAGSPHNSFLQDDLNHGRVQYSHKFACPDGPLSFTFDLSDPEGNVLPNQKFRIIVLQDSIYPEVIRNEGVTVPEKATVPITNNELEVTDANTPPDRIRFIITSGPDQGRLEKVDQPGVQVTEFRQIDLDNGAILYNHTNEPPLDSFTFRVTDGTNEIEARFRITIVPKKTDQAPITTYSGLRVNQGERGRITPTELRGEDADTEDARLVFDVVVPPRHGRLLLHREDGVETTTRSFTMEDIWRNRLLYEHDGGPSTTDAFQFVLTDGTHSFFFVNKNGQRLGPLQEAQEFPITIIATTNTPPSLDKNLGLQYLTHEEREGRPIGPITPQDLKATDPDTPDNELIYIITTPSTHGQVENKEQPGRPITQFSQEDINRGLIRYVLTNVDTPETTDFFIARLQDNAQPPNVIDNIKFPIQWSWLSYEQPEYQVQETAGVVRIIIRKTGNLNQYSLVQSSTQPGTATDEPGGDYVANTEQIQFEEGQDRKTFSVTIRDDRNREGPEDFFALLSMPVYALLRQPKKARVVITDDEDMGTVQFERPVYYTNEKVRLLQVPLTRTGDTFTPVSVACITRPMSARDREDFVPLTLSNRIAFAPGQDRANCEVQIIDDRVPEGQEEFELILEQPTDNIQLGVINRARVIIQEPSEQIAPPPTIRFAQQHCLVREASGRYQFEVIREGVDLSQPSSVQCSTDATNPVSATPNEDYVHMSERINFGPGQRRGVCSVQIIDDSYYEGNESFHLVLSQPQGAGLGEPSRSTVTIFDTDSEVPTVQFETIDYNVGETSGRVDLTIVRVGNVDVESTVRCFTISRSAQAGSDYVDRPNTDASIVIFRRGERRQTCTVHLIDDQVYEADEQFYVLLGSAHNARLGPHDKASITITNREDVPKIYFEQTNYDVAEPTQPGSMSTVMITVIRSGDCSRQSEVRVTTRDENALAGRDYHAKSQVLTFRPGETAKRVSIEILYDNEREDMETFTVSLAQPVNADIGQPAMAAVCIQDRTPEPLTIIAAPPIVISLAFYDNVPAGLNVPPPAGYPVMCLTPCDAKHPQYQPVATCRQPSAYKWEMATDTDRDGNRVYSCISDRTPFTSATVQVLDSIYFAPNTIIRCSVDSGSAMASVSAEVTISREGACANPRTPETKGHQKSLQTDIQYNPPESAHFPNTIHIQVTIPHRDGIMPIISTFPIHNMKLLMNDQAYRSQHVCSNLVPNQNAGCRGFFDTADTNSVYSTQTALLDANVRGNNTVHFYRHLDLDTCQWKFSANYDMTTLVNTCGGTMNTNSRSAEFGQQSVTVTVPLYVTYVYAIPPSNWGSIDHRTTLEVSFSYDNTLWHDEAVRTSNDNVDAKINVVRVRLSDSGNLIITIKTQPKFRGTFVLRHPRLPGQESRLLAPGTLPVSFKLALEWQQETYDYPMQTWTATSDLSLRDFTGDYTLELVPCIAVKPDYYTGGGGDLNCEPKQPKHFILPIAFQQTNRPLPAVYSLNTEFQLSHHSQLFNEPVMDTPVTSAPVQEEDVFGKGELIHGCVMWNPVQDLKDAYKLEIQRLYVCSGKQGYTPVYDPTTRNSQHEPQFGCMQPSKNLRHRFLLLDRADPNHIDRGIGNIDFQADFVENNPKFRSMKKKRSGKDGFMFKTDPLYELGPGRQWYLQVLYVITSADETTRYRRAAMLPVGSLKYRNGTNMRHVGLKESDFAFGHGGSATGQMFSLGTIVGSSMGILALLLCVAVITACVVVKKRRSRTQGYKQGYQMKPRGGPRQPTARVRSAPRGYMPTRGGTEV</sequence>
<feature type="repeat" description="CSPG" evidence="6">
    <location>
        <begin position="619"/>
        <end position="719"/>
    </location>
</feature>
<dbReference type="GO" id="GO:0016020">
    <property type="term" value="C:membrane"/>
    <property type="evidence" value="ECO:0007669"/>
    <property type="project" value="InterPro"/>
</dbReference>
<dbReference type="PANTHER" id="PTHR45739">
    <property type="entry name" value="MATRIX PROTEIN, PUTATIVE-RELATED"/>
    <property type="match status" value="1"/>
</dbReference>
<comment type="similarity">
    <text evidence="1">Belongs to the FRAS1 family.</text>
</comment>
<feature type="repeat" description="CSPG" evidence="6">
    <location>
        <begin position="504"/>
        <end position="598"/>
    </location>
</feature>
<proteinExistence type="inferred from homology"/>
<feature type="transmembrane region" description="Helical" evidence="8">
    <location>
        <begin position="2505"/>
        <end position="2528"/>
    </location>
</feature>
<feature type="repeat" description="CSPG" evidence="6">
    <location>
        <begin position="740"/>
        <end position="841"/>
    </location>
</feature>
<evidence type="ECO:0000256" key="4">
    <source>
        <dbReference type="ARBA" id="ARBA00022837"/>
    </source>
</evidence>
<dbReference type="GO" id="GO:0009653">
    <property type="term" value="P:anatomical structure morphogenesis"/>
    <property type="evidence" value="ECO:0007669"/>
    <property type="project" value="TreeGrafter"/>
</dbReference>
<keyword evidence="8" id="KW-0812">Transmembrane</keyword>
<evidence type="ECO:0000313" key="11">
    <source>
        <dbReference type="Proteomes" id="UP000186922"/>
    </source>
</evidence>
<dbReference type="GO" id="GO:0007154">
    <property type="term" value="P:cell communication"/>
    <property type="evidence" value="ECO:0007669"/>
    <property type="project" value="InterPro"/>
</dbReference>
<organism evidence="10 11">
    <name type="scientific">Ramazzottius varieornatus</name>
    <name type="common">Water bear</name>
    <name type="synonym">Tardigrade</name>
    <dbReference type="NCBI Taxonomy" id="947166"/>
    <lineage>
        <taxon>Eukaryota</taxon>
        <taxon>Metazoa</taxon>
        <taxon>Ecdysozoa</taxon>
        <taxon>Tardigrada</taxon>
        <taxon>Eutardigrada</taxon>
        <taxon>Parachela</taxon>
        <taxon>Hypsibioidea</taxon>
        <taxon>Ramazzottiidae</taxon>
        <taxon>Ramazzottius</taxon>
    </lineage>
</organism>
<dbReference type="InterPro" id="IPR003644">
    <property type="entry name" value="Calx_beta"/>
</dbReference>
<evidence type="ECO:0000313" key="10">
    <source>
        <dbReference type="EMBL" id="GAV07287.1"/>
    </source>
</evidence>
<evidence type="ECO:0000256" key="8">
    <source>
        <dbReference type="SAM" id="Phobius"/>
    </source>
</evidence>
<feature type="domain" description="Calx-beta" evidence="9">
    <location>
        <begin position="1210"/>
        <end position="1311"/>
    </location>
</feature>
<feature type="domain" description="Calx-beta" evidence="9">
    <location>
        <begin position="1676"/>
        <end position="1780"/>
    </location>
</feature>
<dbReference type="Gene3D" id="2.60.40.2030">
    <property type="match status" value="5"/>
</dbReference>
<keyword evidence="11" id="KW-1185">Reference proteome</keyword>
<evidence type="ECO:0000259" key="9">
    <source>
        <dbReference type="SMART" id="SM00237"/>
    </source>
</evidence>
<comment type="caution">
    <text evidence="10">The sequence shown here is derived from an EMBL/GenBank/DDBJ whole genome shotgun (WGS) entry which is preliminary data.</text>
</comment>
<reference evidence="10 11" key="1">
    <citation type="journal article" date="2016" name="Nat. Commun.">
        <title>Extremotolerant tardigrade genome and improved radiotolerance of human cultured cells by tardigrade-unique protein.</title>
        <authorList>
            <person name="Hashimoto T."/>
            <person name="Horikawa D.D."/>
            <person name="Saito Y."/>
            <person name="Kuwahara H."/>
            <person name="Kozuka-Hata H."/>
            <person name="Shin-I T."/>
            <person name="Minakuchi Y."/>
            <person name="Ohishi K."/>
            <person name="Motoyama A."/>
            <person name="Aizu T."/>
            <person name="Enomoto A."/>
            <person name="Kondo K."/>
            <person name="Tanaka S."/>
            <person name="Hara Y."/>
            <person name="Koshikawa S."/>
            <person name="Sagara H."/>
            <person name="Miura T."/>
            <person name="Yokobori S."/>
            <person name="Miyagawa K."/>
            <person name="Suzuki Y."/>
            <person name="Kubo T."/>
            <person name="Oyama M."/>
            <person name="Kohara Y."/>
            <person name="Fujiyama A."/>
            <person name="Arakawa K."/>
            <person name="Katayama T."/>
            <person name="Toyoda A."/>
            <person name="Kunieda T."/>
        </authorList>
    </citation>
    <scope>NUCLEOTIDE SEQUENCE [LARGE SCALE GENOMIC DNA]</scope>
    <source>
        <strain evidence="10 11">YOKOZUNA-1</strain>
    </source>
</reference>
<dbReference type="EMBL" id="BDGG01000015">
    <property type="protein sequence ID" value="GAV07287.1"/>
    <property type="molecule type" value="Genomic_DNA"/>
</dbReference>
<feature type="repeat" description="CSPG" evidence="6">
    <location>
        <begin position="381"/>
        <end position="481"/>
    </location>
</feature>
<dbReference type="PROSITE" id="PS51854">
    <property type="entry name" value="CSPG"/>
    <property type="match status" value="8"/>
</dbReference>
<dbReference type="Gene3D" id="2.10.70.10">
    <property type="entry name" value="Complement Module, domain 1"/>
    <property type="match status" value="1"/>
</dbReference>
<evidence type="ECO:0000256" key="3">
    <source>
        <dbReference type="ARBA" id="ARBA00022737"/>
    </source>
</evidence>
<keyword evidence="5" id="KW-0325">Glycoprotein</keyword>
<dbReference type="InterPro" id="IPR051561">
    <property type="entry name" value="FRAS1_ECM"/>
</dbReference>
<dbReference type="PANTHER" id="PTHR45739:SF1">
    <property type="entry name" value="EXTRACELLULAR MATRIX ORGANIZING PROTEIN FRAS1"/>
    <property type="match status" value="1"/>
</dbReference>
<evidence type="ECO:0000256" key="1">
    <source>
        <dbReference type="ARBA" id="ARBA00005529"/>
    </source>
</evidence>
<accession>A0A1D1W149</accession>
<gene>
    <name evidence="10" type="primary">RvY_17144-1</name>
    <name evidence="10" type="synonym">RvY_17144.1</name>
    <name evidence="10" type="ORF">RvY_17144</name>
</gene>
<evidence type="ECO:0000256" key="2">
    <source>
        <dbReference type="ARBA" id="ARBA00022729"/>
    </source>
</evidence>
<dbReference type="SUPFAM" id="SSF57603">
    <property type="entry name" value="FnI-like domain"/>
    <property type="match status" value="1"/>
</dbReference>